<dbReference type="EMBL" id="OX451739">
    <property type="protein sequence ID" value="CAI8608617.1"/>
    <property type="molecule type" value="Genomic_DNA"/>
</dbReference>
<sequence length="269" mass="30820">MQLYINLVLEIEFARLHRIAPPTPLKPILNVVVTDGVRRQEHTRDLSRNYHKEWDVSHGASNRVRNEYSCGVTPKKGETEHLELLVFNSGFLQGVNNKKLRGFIKSLKALQPSSNARSNYTGAKPLFPKHFPNSRKITTPFSPVRVSDSGRFRFRFRLPQPRPIPIATATALCPPDSDSVIFFDRRFGRRFWSSSSTAVSGRPLRPRWFPYKSLDLSEDIVEDDEEEFIKGFSQSLTLSIQIELEKYRDNDSAVFEAMNIGLNKNLALK</sequence>
<protein>
    <submittedName>
        <fullName evidence="1">Uncharacterized protein</fullName>
    </submittedName>
</protein>
<name>A0AAV1AEB3_VICFA</name>
<evidence type="ECO:0000313" key="1">
    <source>
        <dbReference type="EMBL" id="CAI8608617.1"/>
    </source>
</evidence>
<keyword evidence="2" id="KW-1185">Reference proteome</keyword>
<dbReference type="AlphaFoldDB" id="A0AAV1AEB3"/>
<organism evidence="1 2">
    <name type="scientific">Vicia faba</name>
    <name type="common">Broad bean</name>
    <name type="synonym">Faba vulgaris</name>
    <dbReference type="NCBI Taxonomy" id="3906"/>
    <lineage>
        <taxon>Eukaryota</taxon>
        <taxon>Viridiplantae</taxon>
        <taxon>Streptophyta</taxon>
        <taxon>Embryophyta</taxon>
        <taxon>Tracheophyta</taxon>
        <taxon>Spermatophyta</taxon>
        <taxon>Magnoliopsida</taxon>
        <taxon>eudicotyledons</taxon>
        <taxon>Gunneridae</taxon>
        <taxon>Pentapetalae</taxon>
        <taxon>rosids</taxon>
        <taxon>fabids</taxon>
        <taxon>Fabales</taxon>
        <taxon>Fabaceae</taxon>
        <taxon>Papilionoideae</taxon>
        <taxon>50 kb inversion clade</taxon>
        <taxon>NPAAA clade</taxon>
        <taxon>Hologalegina</taxon>
        <taxon>IRL clade</taxon>
        <taxon>Fabeae</taxon>
        <taxon>Vicia</taxon>
    </lineage>
</organism>
<dbReference type="Proteomes" id="UP001157006">
    <property type="component" value="Chromosome 4"/>
</dbReference>
<proteinExistence type="predicted"/>
<gene>
    <name evidence="1" type="ORF">VFH_IV094640</name>
</gene>
<evidence type="ECO:0000313" key="2">
    <source>
        <dbReference type="Proteomes" id="UP001157006"/>
    </source>
</evidence>
<reference evidence="1 2" key="1">
    <citation type="submission" date="2023-01" db="EMBL/GenBank/DDBJ databases">
        <authorList>
            <person name="Kreplak J."/>
        </authorList>
    </citation>
    <scope>NUCLEOTIDE SEQUENCE [LARGE SCALE GENOMIC DNA]</scope>
</reference>
<accession>A0AAV1AEB3</accession>